<organism evidence="3 4">
    <name type="scientific">Penstemon smallii</name>
    <dbReference type="NCBI Taxonomy" id="265156"/>
    <lineage>
        <taxon>Eukaryota</taxon>
        <taxon>Viridiplantae</taxon>
        <taxon>Streptophyta</taxon>
        <taxon>Embryophyta</taxon>
        <taxon>Tracheophyta</taxon>
        <taxon>Spermatophyta</taxon>
        <taxon>Magnoliopsida</taxon>
        <taxon>eudicotyledons</taxon>
        <taxon>Gunneridae</taxon>
        <taxon>Pentapetalae</taxon>
        <taxon>asterids</taxon>
        <taxon>lamiids</taxon>
        <taxon>Lamiales</taxon>
        <taxon>Plantaginaceae</taxon>
        <taxon>Cheloneae</taxon>
        <taxon>Penstemon</taxon>
    </lineage>
</organism>
<name>A0ABD3S9B3_9LAMI</name>
<accession>A0ABD3S9B3</accession>
<dbReference type="InterPro" id="IPR007608">
    <property type="entry name" value="Senescence_reg_S40"/>
</dbReference>
<proteinExistence type="inferred from homology"/>
<dbReference type="EMBL" id="JBJXBP010000007">
    <property type="protein sequence ID" value="KAL3821052.1"/>
    <property type="molecule type" value="Genomic_DNA"/>
</dbReference>
<evidence type="ECO:0000313" key="4">
    <source>
        <dbReference type="Proteomes" id="UP001634393"/>
    </source>
</evidence>
<feature type="compositionally biased region" description="Acidic residues" evidence="2">
    <location>
        <begin position="117"/>
        <end position="130"/>
    </location>
</feature>
<keyword evidence="4" id="KW-1185">Reference proteome</keyword>
<protein>
    <submittedName>
        <fullName evidence="3">Uncharacterized protein</fullName>
    </submittedName>
</protein>
<evidence type="ECO:0000256" key="1">
    <source>
        <dbReference type="ARBA" id="ARBA00034773"/>
    </source>
</evidence>
<gene>
    <name evidence="3" type="ORF">ACJIZ3_006957</name>
</gene>
<feature type="region of interest" description="Disordered" evidence="2">
    <location>
        <begin position="98"/>
        <end position="140"/>
    </location>
</feature>
<evidence type="ECO:0000313" key="3">
    <source>
        <dbReference type="EMBL" id="KAL3821052.1"/>
    </source>
</evidence>
<sequence length="206" mass="23895">MRNEEFEEEDIWEVFKERKDSDSKLIIKNNSSFKVKEASNLIPKRLPPSSSRMIIPKYNNKISNFKVEPKTIHHHSAPVNIPDWSKIYGKTYSKNSGNSWLDVDSDDDENDRRPGFTDEDIKDEEEEEEEERNRNNNVIPPHELIARNQISSFSVCEGAGRTLKGRDLSRLNDLYSLYIGRILDVQGHEYIINVEVCDLILSDVVN</sequence>
<comment type="similarity">
    <text evidence="1">Belongs to the senescence regulator S40 family.</text>
</comment>
<dbReference type="PANTHER" id="PTHR46525">
    <property type="entry name" value="EMB|CAB72159.1"/>
    <property type="match status" value="1"/>
</dbReference>
<comment type="caution">
    <text evidence="3">The sequence shown here is derived from an EMBL/GenBank/DDBJ whole genome shotgun (WGS) entry which is preliminary data.</text>
</comment>
<evidence type="ECO:0000256" key="2">
    <source>
        <dbReference type="SAM" id="MobiDB-lite"/>
    </source>
</evidence>
<dbReference type="PANTHER" id="PTHR46525:SF2">
    <property type="entry name" value="EMB|CAB72159.1"/>
    <property type="match status" value="1"/>
</dbReference>
<dbReference type="AlphaFoldDB" id="A0ABD3S9B3"/>
<dbReference type="GO" id="GO:0010150">
    <property type="term" value="P:leaf senescence"/>
    <property type="evidence" value="ECO:0007669"/>
    <property type="project" value="UniProtKB-ARBA"/>
</dbReference>
<dbReference type="Pfam" id="PF04520">
    <property type="entry name" value="Senescence_reg"/>
    <property type="match status" value="1"/>
</dbReference>
<dbReference type="Proteomes" id="UP001634393">
    <property type="component" value="Unassembled WGS sequence"/>
</dbReference>
<reference evidence="3 4" key="1">
    <citation type="submission" date="2024-12" db="EMBL/GenBank/DDBJ databases">
        <title>The unique morphological basis and parallel evolutionary history of personate flowers in Penstemon.</title>
        <authorList>
            <person name="Depatie T.H."/>
            <person name="Wessinger C.A."/>
        </authorList>
    </citation>
    <scope>NUCLEOTIDE SEQUENCE [LARGE SCALE GENOMIC DNA]</scope>
    <source>
        <strain evidence="3">WTNN_2</strain>
        <tissue evidence="3">Leaf</tissue>
    </source>
</reference>